<feature type="domain" description="Pyridoxamine 5'-phosphate oxidase N-terminal" evidence="8">
    <location>
        <begin position="35"/>
        <end position="164"/>
    </location>
</feature>
<evidence type="ECO:0000256" key="2">
    <source>
        <dbReference type="ARBA" id="ARBA00022630"/>
    </source>
</evidence>
<proteinExistence type="inferred from homology"/>
<dbReference type="RefSeq" id="WP_065256327.1">
    <property type="nucleotide sequence ID" value="NZ_JARDJM010000004.1"/>
</dbReference>
<dbReference type="PIRSF" id="PIRSF000190">
    <property type="entry name" value="Pyd_amn-ph_oxd"/>
    <property type="match status" value="1"/>
</dbReference>
<dbReference type="NCBIfam" id="TIGR00558">
    <property type="entry name" value="pdxH"/>
    <property type="match status" value="1"/>
</dbReference>
<comment type="caution">
    <text evidence="10">The sequence shown here is derived from an EMBL/GenBank/DDBJ whole genome shotgun (WGS) entry which is preliminary data.</text>
</comment>
<evidence type="ECO:0000256" key="1">
    <source>
        <dbReference type="ARBA" id="ARBA00007301"/>
    </source>
</evidence>
<feature type="binding site" evidence="6">
    <location>
        <begin position="9"/>
        <end position="12"/>
    </location>
    <ligand>
        <name>substrate</name>
    </ligand>
</feature>
<feature type="binding site" evidence="5 6">
    <location>
        <position position="132"/>
    </location>
    <ligand>
        <name>substrate</name>
    </ligand>
</feature>
<comment type="pathway">
    <text evidence="5">Cofactor metabolism; pyridoxal 5'-phosphate salvage; pyridoxal 5'-phosphate from pyridoxine 5'-phosphate: step 1/1.</text>
</comment>
<evidence type="ECO:0000256" key="3">
    <source>
        <dbReference type="ARBA" id="ARBA00022643"/>
    </source>
</evidence>
<dbReference type="OrthoDB" id="9780392at2"/>
<comment type="subunit">
    <text evidence="5">Homodimer.</text>
</comment>
<evidence type="ECO:0000259" key="9">
    <source>
        <dbReference type="Pfam" id="PF10590"/>
    </source>
</evidence>
<protein>
    <recommendedName>
        <fullName evidence="5">Pyridoxine/pyridoxamine 5'-phosphate oxidase</fullName>
        <ecNumber evidence="5">1.4.3.5</ecNumber>
    </recommendedName>
    <alternativeName>
        <fullName evidence="5">PNP/PMP oxidase</fullName>
        <shortName evidence="5">PNPOx</shortName>
    </alternativeName>
    <alternativeName>
        <fullName evidence="5">Pyridoxal 5'-phosphate synthase</fullName>
    </alternativeName>
</protein>
<evidence type="ECO:0000313" key="10">
    <source>
        <dbReference type="EMBL" id="OBX60018.1"/>
    </source>
</evidence>
<feature type="binding site" evidence="5 7">
    <location>
        <begin position="146"/>
        <end position="147"/>
    </location>
    <ligand>
        <name>FMN</name>
        <dbReference type="ChEBI" id="CHEBI:58210"/>
    </ligand>
</feature>
<evidence type="ECO:0000259" key="8">
    <source>
        <dbReference type="Pfam" id="PF01243"/>
    </source>
</evidence>
<feature type="binding site" evidence="5 7">
    <location>
        <position position="110"/>
    </location>
    <ligand>
        <name>FMN</name>
        <dbReference type="ChEBI" id="CHEBI:58210"/>
    </ligand>
</feature>
<comment type="pathway">
    <text evidence="5">Cofactor metabolism; pyridoxal 5'-phosphate salvage; pyridoxal 5'-phosphate from pyridoxamine 5'-phosphate: step 1/1.</text>
</comment>
<dbReference type="InterPro" id="IPR019740">
    <property type="entry name" value="Pyridox_Oxase_CS"/>
</dbReference>
<feature type="binding site" evidence="5 7">
    <location>
        <begin position="81"/>
        <end position="82"/>
    </location>
    <ligand>
        <name>FMN</name>
        <dbReference type="ChEBI" id="CHEBI:58210"/>
    </ligand>
</feature>
<dbReference type="Pfam" id="PF10590">
    <property type="entry name" value="PNP_phzG_C"/>
    <property type="match status" value="1"/>
</dbReference>
<feature type="binding site" evidence="5 6">
    <location>
        <position position="136"/>
    </location>
    <ligand>
        <name>substrate</name>
    </ligand>
</feature>
<dbReference type="Pfam" id="PF01243">
    <property type="entry name" value="PNPOx_N"/>
    <property type="match status" value="1"/>
</dbReference>
<comment type="catalytic activity">
    <reaction evidence="5">
        <text>pyridoxine 5'-phosphate + O2 = pyridoxal 5'-phosphate + H2O2</text>
        <dbReference type="Rhea" id="RHEA:15149"/>
        <dbReference type="ChEBI" id="CHEBI:15379"/>
        <dbReference type="ChEBI" id="CHEBI:16240"/>
        <dbReference type="ChEBI" id="CHEBI:58589"/>
        <dbReference type="ChEBI" id="CHEBI:597326"/>
        <dbReference type="EC" id="1.4.3.5"/>
    </reaction>
</comment>
<sequence>MAIDFSASRLSYEKDELIEKNIGDTPYPLLQKWINDAISEQIGEAYAFSLATCGADRRPSVRTLLMREIVPNDDDIQMIFYTNYDSDKGQDLADNPFAEALFFWHTLERQVRASGRVVKLSDDKSETYYHSRPKDSQLAAWVSRPQSGVVESREIMESDFAKLSEQFGEHIPKPEFWGGYCLLVDKIEFWQGRANRMHDRIVYHKGDKGWERERILP</sequence>
<comment type="cofactor">
    <cofactor evidence="5 7">
        <name>FMN</name>
        <dbReference type="ChEBI" id="CHEBI:58210"/>
    </cofactor>
    <text evidence="5 7">Binds 1 FMN per subunit.</text>
</comment>
<accession>A0A1B8PW26</accession>
<dbReference type="GO" id="GO:0004733">
    <property type="term" value="F:pyridoxamine phosphate oxidase activity"/>
    <property type="evidence" value="ECO:0007669"/>
    <property type="project" value="UniProtKB-UniRule"/>
</dbReference>
<dbReference type="PANTHER" id="PTHR10851:SF0">
    <property type="entry name" value="PYRIDOXINE-5'-PHOSPHATE OXIDASE"/>
    <property type="match status" value="1"/>
</dbReference>
<dbReference type="EC" id="1.4.3.5" evidence="5"/>
<gene>
    <name evidence="5" type="primary">pdxH</name>
    <name evidence="10" type="ORF">A9309_10250</name>
</gene>
<dbReference type="SUPFAM" id="SSF50475">
    <property type="entry name" value="FMN-binding split barrel"/>
    <property type="match status" value="1"/>
</dbReference>
<dbReference type="Gene3D" id="2.30.110.10">
    <property type="entry name" value="Electron Transport, Fmn-binding Protein, Chain A"/>
    <property type="match status" value="1"/>
</dbReference>
<dbReference type="PROSITE" id="PS01064">
    <property type="entry name" value="PYRIDOX_OXIDASE"/>
    <property type="match status" value="1"/>
</dbReference>
<feature type="binding site" evidence="5 7">
    <location>
        <position position="88"/>
    </location>
    <ligand>
        <name>FMN</name>
        <dbReference type="ChEBI" id="CHEBI:58210"/>
    </ligand>
</feature>
<evidence type="ECO:0000256" key="7">
    <source>
        <dbReference type="PIRSR" id="PIRSR000190-2"/>
    </source>
</evidence>
<feature type="binding site" evidence="5 7">
    <location>
        <position position="190"/>
    </location>
    <ligand>
        <name>FMN</name>
        <dbReference type="ChEBI" id="CHEBI:58210"/>
    </ligand>
</feature>
<comment type="catalytic activity">
    <reaction evidence="5">
        <text>pyridoxamine 5'-phosphate + O2 + H2O = pyridoxal 5'-phosphate + H2O2 + NH4(+)</text>
        <dbReference type="Rhea" id="RHEA:15817"/>
        <dbReference type="ChEBI" id="CHEBI:15377"/>
        <dbReference type="ChEBI" id="CHEBI:15379"/>
        <dbReference type="ChEBI" id="CHEBI:16240"/>
        <dbReference type="ChEBI" id="CHEBI:28938"/>
        <dbReference type="ChEBI" id="CHEBI:58451"/>
        <dbReference type="ChEBI" id="CHEBI:597326"/>
        <dbReference type="EC" id="1.4.3.5"/>
    </reaction>
</comment>
<evidence type="ECO:0000256" key="4">
    <source>
        <dbReference type="ARBA" id="ARBA00023002"/>
    </source>
</evidence>
<feature type="binding site" evidence="5 6">
    <location>
        <begin position="196"/>
        <end position="198"/>
    </location>
    <ligand>
        <name>substrate</name>
    </ligand>
</feature>
<keyword evidence="5" id="KW-0664">Pyridoxine biosynthesis</keyword>
<feature type="binding site" evidence="5">
    <location>
        <begin position="62"/>
        <end position="67"/>
    </location>
    <ligand>
        <name>FMN</name>
        <dbReference type="ChEBI" id="CHEBI:58210"/>
    </ligand>
</feature>
<dbReference type="InterPro" id="IPR000659">
    <property type="entry name" value="Pyridox_Oxase"/>
</dbReference>
<keyword evidence="3 5" id="KW-0288">FMN</keyword>
<keyword evidence="4 5" id="KW-0560">Oxidoreductase</keyword>
<evidence type="ECO:0000313" key="11">
    <source>
        <dbReference type="Proteomes" id="UP000092607"/>
    </source>
</evidence>
<reference evidence="10 11" key="1">
    <citation type="submission" date="2016-06" db="EMBL/GenBank/DDBJ databases">
        <title>Draft genome of Moraxella lacunata CCUG 57757A.</title>
        <authorList>
            <person name="Salva-Serra F."/>
            <person name="Engstrom-Jakobsson H."/>
            <person name="Thorell K."/>
            <person name="Gonzales-Siles L."/>
            <person name="Karlsson R."/>
            <person name="Boulund F."/>
            <person name="Engstrand L."/>
            <person name="Kristiansson E."/>
            <person name="Moore E."/>
        </authorList>
    </citation>
    <scope>NUCLEOTIDE SEQUENCE [LARGE SCALE GENOMIC DNA]</scope>
    <source>
        <strain evidence="10 11">CCUG 57757A</strain>
    </source>
</reference>
<organism evidence="10 11">
    <name type="scientific">Moraxella lacunata</name>
    <dbReference type="NCBI Taxonomy" id="477"/>
    <lineage>
        <taxon>Bacteria</taxon>
        <taxon>Pseudomonadati</taxon>
        <taxon>Pseudomonadota</taxon>
        <taxon>Gammaproteobacteria</taxon>
        <taxon>Moraxellales</taxon>
        <taxon>Moraxellaceae</taxon>
        <taxon>Moraxella</taxon>
    </lineage>
</organism>
<keyword evidence="2 5" id="KW-0285">Flavoprotein</keyword>
<comment type="caution">
    <text evidence="5">Lacks conserved residue(s) required for the propagation of feature annotation.</text>
</comment>
<evidence type="ECO:0000256" key="5">
    <source>
        <dbReference type="HAMAP-Rule" id="MF_01629"/>
    </source>
</evidence>
<dbReference type="InterPro" id="IPR012349">
    <property type="entry name" value="Split_barrel_FMN-bd"/>
</dbReference>
<dbReference type="PANTHER" id="PTHR10851">
    <property type="entry name" value="PYRIDOXINE-5-PHOSPHATE OXIDASE"/>
    <property type="match status" value="1"/>
</dbReference>
<name>A0A1B8PW26_MORLA</name>
<dbReference type="HAMAP" id="MF_01629">
    <property type="entry name" value="PdxH"/>
    <property type="match status" value="1"/>
</dbReference>
<comment type="similarity">
    <text evidence="1 5">Belongs to the pyridoxamine 5'-phosphate oxidase family.</text>
</comment>
<dbReference type="AlphaFoldDB" id="A0A1B8PW26"/>
<feature type="domain" description="Pyridoxine 5'-phosphate oxidase dimerisation C-terminal" evidence="9">
    <location>
        <begin position="177"/>
        <end position="217"/>
    </location>
</feature>
<feature type="binding site" evidence="5 6">
    <location>
        <position position="67"/>
    </location>
    <ligand>
        <name>substrate</name>
    </ligand>
</feature>
<dbReference type="InterPro" id="IPR011576">
    <property type="entry name" value="Pyridox_Oxase_N"/>
</dbReference>
<evidence type="ECO:0000256" key="6">
    <source>
        <dbReference type="PIRSR" id="PIRSR000190-1"/>
    </source>
</evidence>
<feature type="binding site" evidence="5 6">
    <location>
        <position position="128"/>
    </location>
    <ligand>
        <name>substrate</name>
    </ligand>
</feature>
<feature type="binding site" evidence="5 7">
    <location>
        <position position="200"/>
    </location>
    <ligand>
        <name>FMN</name>
        <dbReference type="ChEBI" id="CHEBI:58210"/>
    </ligand>
</feature>
<dbReference type="NCBIfam" id="NF004231">
    <property type="entry name" value="PRK05679.1"/>
    <property type="match status" value="1"/>
</dbReference>
<dbReference type="InterPro" id="IPR019576">
    <property type="entry name" value="Pyridoxamine_oxidase_dimer_C"/>
</dbReference>
<dbReference type="EMBL" id="LZMS01000093">
    <property type="protein sequence ID" value="OBX60018.1"/>
    <property type="molecule type" value="Genomic_DNA"/>
</dbReference>
<dbReference type="GO" id="GO:0010181">
    <property type="term" value="F:FMN binding"/>
    <property type="evidence" value="ECO:0007669"/>
    <property type="project" value="UniProtKB-UniRule"/>
</dbReference>
<dbReference type="UniPathway" id="UPA01068">
    <property type="reaction ID" value="UER00304"/>
</dbReference>
<comment type="function">
    <text evidence="5">Catalyzes the oxidation of either pyridoxine 5'-phosphate (PNP) or pyridoxamine 5'-phosphate (PMP) into pyridoxal 5'-phosphate (PLP).</text>
</comment>
<dbReference type="Proteomes" id="UP000092607">
    <property type="component" value="Unassembled WGS sequence"/>
</dbReference>
<dbReference type="GO" id="GO:0008615">
    <property type="term" value="P:pyridoxine biosynthetic process"/>
    <property type="evidence" value="ECO:0007669"/>
    <property type="project" value="UniProtKB-UniRule"/>
</dbReference>